<accession>A0A9P6ZLC5</accession>
<keyword evidence="1" id="KW-0472">Membrane</keyword>
<gene>
    <name evidence="2" type="ORF">EV702DRAFT_1271084</name>
</gene>
<protein>
    <submittedName>
        <fullName evidence="2">Uncharacterized protein</fullName>
    </submittedName>
</protein>
<proteinExistence type="predicted"/>
<organism evidence="2 3">
    <name type="scientific">Suillus placidus</name>
    <dbReference type="NCBI Taxonomy" id="48579"/>
    <lineage>
        <taxon>Eukaryota</taxon>
        <taxon>Fungi</taxon>
        <taxon>Dikarya</taxon>
        <taxon>Basidiomycota</taxon>
        <taxon>Agaricomycotina</taxon>
        <taxon>Agaricomycetes</taxon>
        <taxon>Agaricomycetidae</taxon>
        <taxon>Boletales</taxon>
        <taxon>Suillineae</taxon>
        <taxon>Suillaceae</taxon>
        <taxon>Suillus</taxon>
    </lineage>
</organism>
<feature type="transmembrane region" description="Helical" evidence="1">
    <location>
        <begin position="12"/>
        <end position="34"/>
    </location>
</feature>
<evidence type="ECO:0000256" key="1">
    <source>
        <dbReference type="SAM" id="Phobius"/>
    </source>
</evidence>
<name>A0A9P6ZLC5_9AGAM</name>
<comment type="caution">
    <text evidence="2">The sequence shown here is derived from an EMBL/GenBank/DDBJ whole genome shotgun (WGS) entry which is preliminary data.</text>
</comment>
<keyword evidence="1" id="KW-0812">Transmembrane</keyword>
<dbReference type="Proteomes" id="UP000714275">
    <property type="component" value="Unassembled WGS sequence"/>
</dbReference>
<evidence type="ECO:0000313" key="2">
    <source>
        <dbReference type="EMBL" id="KAG1770378.1"/>
    </source>
</evidence>
<dbReference type="AlphaFoldDB" id="A0A9P6ZLC5"/>
<sequence length="130" mass="14896">MMEYYPSEREFWLLTVFMNLCLIRGLIAVVKLAFTSQDIDVKYQAHGSSCSLASFLSQWNGWPEFEAGKSARRGRLPYRKLRSIVFSDISGLTRDYVWITSSEDDYFNLQLMAAGDWTAIPPARPTNALQ</sequence>
<keyword evidence="1" id="KW-1133">Transmembrane helix</keyword>
<reference evidence="2" key="1">
    <citation type="journal article" date="2020" name="New Phytol.">
        <title>Comparative genomics reveals dynamic genome evolution in host specialist ectomycorrhizal fungi.</title>
        <authorList>
            <person name="Lofgren L.A."/>
            <person name="Nguyen N.H."/>
            <person name="Vilgalys R."/>
            <person name="Ruytinx J."/>
            <person name="Liao H.L."/>
            <person name="Branco S."/>
            <person name="Kuo A."/>
            <person name="LaButti K."/>
            <person name="Lipzen A."/>
            <person name="Andreopoulos W."/>
            <person name="Pangilinan J."/>
            <person name="Riley R."/>
            <person name="Hundley H."/>
            <person name="Na H."/>
            <person name="Barry K."/>
            <person name="Grigoriev I.V."/>
            <person name="Stajich J.E."/>
            <person name="Kennedy P.G."/>
        </authorList>
    </citation>
    <scope>NUCLEOTIDE SEQUENCE</scope>
    <source>
        <strain evidence="2">DOB743</strain>
    </source>
</reference>
<evidence type="ECO:0000313" key="3">
    <source>
        <dbReference type="Proteomes" id="UP000714275"/>
    </source>
</evidence>
<dbReference type="OrthoDB" id="2686041at2759"/>
<keyword evidence="3" id="KW-1185">Reference proteome</keyword>
<dbReference type="EMBL" id="JABBWD010000065">
    <property type="protein sequence ID" value="KAG1770378.1"/>
    <property type="molecule type" value="Genomic_DNA"/>
</dbReference>